<proteinExistence type="predicted"/>
<name>A0A0C9U2Z2_SPHS4</name>
<dbReference type="InterPro" id="IPR056884">
    <property type="entry name" value="NPHP3-like_N"/>
</dbReference>
<sequence>EHCYWITGPPGSGKSTLAATFARWLKERELLYAQYFISRNVPETTTSEKLFPTLALQLAQYSPSAAAEIKTALRTKAPGDLGFEQAQSFLLGPLKKIADERRDQMVLIVIDALDEMGG</sequence>
<protein>
    <recommendedName>
        <fullName evidence="2">Nephrocystin 3-like N-terminal domain-containing protein</fullName>
    </recommendedName>
</protein>
<dbReference type="OrthoDB" id="3269932at2759"/>
<evidence type="ECO:0000313" key="4">
    <source>
        <dbReference type="Proteomes" id="UP000054279"/>
    </source>
</evidence>
<dbReference type="EMBL" id="KN837171">
    <property type="protein sequence ID" value="KIJ37228.1"/>
    <property type="molecule type" value="Genomic_DNA"/>
</dbReference>
<feature type="non-terminal residue" evidence="3">
    <location>
        <position position="1"/>
    </location>
</feature>
<feature type="domain" description="Nephrocystin 3-like N-terminal" evidence="2">
    <location>
        <begin position="2"/>
        <end position="116"/>
    </location>
</feature>
<accession>A0A0C9U2Z2</accession>
<keyword evidence="4" id="KW-1185">Reference proteome</keyword>
<keyword evidence="1" id="KW-0677">Repeat</keyword>
<dbReference type="PANTHER" id="PTHR10039">
    <property type="entry name" value="AMELOGENIN"/>
    <property type="match status" value="1"/>
</dbReference>
<organism evidence="3 4">
    <name type="scientific">Sphaerobolus stellatus (strain SS14)</name>
    <dbReference type="NCBI Taxonomy" id="990650"/>
    <lineage>
        <taxon>Eukaryota</taxon>
        <taxon>Fungi</taxon>
        <taxon>Dikarya</taxon>
        <taxon>Basidiomycota</taxon>
        <taxon>Agaricomycotina</taxon>
        <taxon>Agaricomycetes</taxon>
        <taxon>Phallomycetidae</taxon>
        <taxon>Geastrales</taxon>
        <taxon>Sphaerobolaceae</taxon>
        <taxon>Sphaerobolus</taxon>
    </lineage>
</organism>
<evidence type="ECO:0000259" key="2">
    <source>
        <dbReference type="Pfam" id="PF24883"/>
    </source>
</evidence>
<gene>
    <name evidence="3" type="ORF">M422DRAFT_90372</name>
</gene>
<evidence type="ECO:0000256" key="1">
    <source>
        <dbReference type="ARBA" id="ARBA00022737"/>
    </source>
</evidence>
<reference evidence="3 4" key="1">
    <citation type="submission" date="2014-06" db="EMBL/GenBank/DDBJ databases">
        <title>Evolutionary Origins and Diversification of the Mycorrhizal Mutualists.</title>
        <authorList>
            <consortium name="DOE Joint Genome Institute"/>
            <consortium name="Mycorrhizal Genomics Consortium"/>
            <person name="Kohler A."/>
            <person name="Kuo A."/>
            <person name="Nagy L.G."/>
            <person name="Floudas D."/>
            <person name="Copeland A."/>
            <person name="Barry K.W."/>
            <person name="Cichocki N."/>
            <person name="Veneault-Fourrey C."/>
            <person name="LaButti K."/>
            <person name="Lindquist E.A."/>
            <person name="Lipzen A."/>
            <person name="Lundell T."/>
            <person name="Morin E."/>
            <person name="Murat C."/>
            <person name="Riley R."/>
            <person name="Ohm R."/>
            <person name="Sun H."/>
            <person name="Tunlid A."/>
            <person name="Henrissat B."/>
            <person name="Grigoriev I.V."/>
            <person name="Hibbett D.S."/>
            <person name="Martin F."/>
        </authorList>
    </citation>
    <scope>NUCLEOTIDE SEQUENCE [LARGE SCALE GENOMIC DNA]</scope>
    <source>
        <strain evidence="3 4">SS14</strain>
    </source>
</reference>
<dbReference type="SUPFAM" id="SSF52540">
    <property type="entry name" value="P-loop containing nucleoside triphosphate hydrolases"/>
    <property type="match status" value="1"/>
</dbReference>
<dbReference type="AlphaFoldDB" id="A0A0C9U2Z2"/>
<dbReference type="Proteomes" id="UP000054279">
    <property type="component" value="Unassembled WGS sequence"/>
</dbReference>
<dbReference type="PANTHER" id="PTHR10039:SF17">
    <property type="entry name" value="FUNGAL STAND N-TERMINAL GOODBYE DOMAIN-CONTAINING PROTEIN-RELATED"/>
    <property type="match status" value="1"/>
</dbReference>
<dbReference type="Gene3D" id="3.40.50.300">
    <property type="entry name" value="P-loop containing nucleotide triphosphate hydrolases"/>
    <property type="match status" value="1"/>
</dbReference>
<dbReference type="InterPro" id="IPR027417">
    <property type="entry name" value="P-loop_NTPase"/>
</dbReference>
<evidence type="ECO:0000313" key="3">
    <source>
        <dbReference type="EMBL" id="KIJ37228.1"/>
    </source>
</evidence>
<feature type="non-terminal residue" evidence="3">
    <location>
        <position position="118"/>
    </location>
</feature>
<dbReference type="Pfam" id="PF24883">
    <property type="entry name" value="NPHP3_N"/>
    <property type="match status" value="1"/>
</dbReference>
<dbReference type="HOGENOM" id="CLU_000288_6_8_1"/>